<name>A0A913Z8T8_PATMI</name>
<evidence type="ECO:0000256" key="1">
    <source>
        <dbReference type="SAM" id="MobiDB-lite"/>
    </source>
</evidence>
<evidence type="ECO:0000313" key="2">
    <source>
        <dbReference type="EnsemblMetazoa" id="XP_038048064.1"/>
    </source>
</evidence>
<dbReference type="PANTHER" id="PTHR24030:SF0">
    <property type="entry name" value="PROTEIN CMSS1"/>
    <property type="match status" value="1"/>
</dbReference>
<protein>
    <recommendedName>
        <fullName evidence="4">Protein CMSS1</fullName>
    </recommendedName>
</protein>
<dbReference type="OMA" id="DHFAQKA"/>
<dbReference type="InterPro" id="IPR027417">
    <property type="entry name" value="P-loop_NTPase"/>
</dbReference>
<accession>A0A913Z8T8</accession>
<dbReference type="GO" id="GO:0030686">
    <property type="term" value="C:90S preribosome"/>
    <property type="evidence" value="ECO:0007669"/>
    <property type="project" value="TreeGrafter"/>
</dbReference>
<dbReference type="GO" id="GO:0005634">
    <property type="term" value="C:nucleus"/>
    <property type="evidence" value="ECO:0007669"/>
    <property type="project" value="TreeGrafter"/>
</dbReference>
<dbReference type="OrthoDB" id="1929311at2759"/>
<keyword evidence="3" id="KW-1185">Reference proteome</keyword>
<dbReference type="Pfam" id="PF14617">
    <property type="entry name" value="CMS1"/>
    <property type="match status" value="1"/>
</dbReference>
<dbReference type="GeneID" id="119722110"/>
<evidence type="ECO:0000313" key="3">
    <source>
        <dbReference type="Proteomes" id="UP000887568"/>
    </source>
</evidence>
<proteinExistence type="predicted"/>
<feature type="region of interest" description="Disordered" evidence="1">
    <location>
        <begin position="1"/>
        <end position="97"/>
    </location>
</feature>
<organism evidence="2 3">
    <name type="scientific">Patiria miniata</name>
    <name type="common">Bat star</name>
    <name type="synonym">Asterina miniata</name>
    <dbReference type="NCBI Taxonomy" id="46514"/>
    <lineage>
        <taxon>Eukaryota</taxon>
        <taxon>Metazoa</taxon>
        <taxon>Echinodermata</taxon>
        <taxon>Eleutherozoa</taxon>
        <taxon>Asterozoa</taxon>
        <taxon>Asteroidea</taxon>
        <taxon>Valvatacea</taxon>
        <taxon>Valvatida</taxon>
        <taxon>Asterinidae</taxon>
        <taxon>Patiria</taxon>
    </lineage>
</organism>
<dbReference type="Proteomes" id="UP000887568">
    <property type="component" value="Unplaced"/>
</dbReference>
<feature type="compositionally biased region" description="Basic residues" evidence="1">
    <location>
        <begin position="72"/>
        <end position="82"/>
    </location>
</feature>
<dbReference type="Gene3D" id="3.40.50.300">
    <property type="entry name" value="P-loop containing nucleotide triphosphate hydrolases"/>
    <property type="match status" value="1"/>
</dbReference>
<dbReference type="AlphaFoldDB" id="A0A913Z8T8"/>
<sequence length="289" mass="33007">MGDDLGDEWWLDDAKKSSDESSDEDENAVKRKPKVSKGGSKAGTKVEISKVSPTKRKAEEDEEAMEEESSQKKTKKKRRTKQKISDYLSKSTPKPATQRDVITKIEQHFQEKLSPIELEDLQLNESHFLSPNDASLPLSSYLESAVPNWNRDIEAKRPKDTKTCLLLVVTASARRAVDLNREAVAFKGKQCVSAKLFSKHMKIQDQITFLTKNRTQFAVGTPNRLAALLQQDALNLTGTRYVILDWNWRDVKYKRMCDIPELKTDLFKLFEKYVIPQARTADKLKIGIF</sequence>
<reference evidence="2" key="1">
    <citation type="submission" date="2022-11" db="UniProtKB">
        <authorList>
            <consortium name="EnsemblMetazoa"/>
        </authorList>
    </citation>
    <scope>IDENTIFICATION</scope>
</reference>
<dbReference type="EnsemblMetazoa" id="XM_038192136.1">
    <property type="protein sequence ID" value="XP_038048064.1"/>
    <property type="gene ID" value="LOC119722110"/>
</dbReference>
<evidence type="ECO:0008006" key="4">
    <source>
        <dbReference type="Google" id="ProtNLM"/>
    </source>
</evidence>
<dbReference type="PANTHER" id="PTHR24030">
    <property type="entry name" value="PROTEIN CMSS1"/>
    <property type="match status" value="1"/>
</dbReference>
<dbReference type="SUPFAM" id="SSF52540">
    <property type="entry name" value="P-loop containing nucleoside triphosphate hydrolases"/>
    <property type="match status" value="1"/>
</dbReference>
<feature type="compositionally biased region" description="Acidic residues" evidence="1">
    <location>
        <begin position="1"/>
        <end position="11"/>
    </location>
</feature>
<dbReference type="InterPro" id="IPR032704">
    <property type="entry name" value="Cms1"/>
</dbReference>
<dbReference type="RefSeq" id="XP_038048064.1">
    <property type="nucleotide sequence ID" value="XM_038192136.1"/>
</dbReference>